<dbReference type="Proteomes" id="UP001633002">
    <property type="component" value="Unassembled WGS sequence"/>
</dbReference>
<gene>
    <name evidence="1" type="ORF">R1sor_024490</name>
</gene>
<dbReference type="SUPFAM" id="SSF52047">
    <property type="entry name" value="RNI-like"/>
    <property type="match status" value="2"/>
</dbReference>
<keyword evidence="2" id="KW-1185">Reference proteome</keyword>
<dbReference type="EMBL" id="JBJQOH010000007">
    <property type="protein sequence ID" value="KAL3681534.1"/>
    <property type="molecule type" value="Genomic_DNA"/>
</dbReference>
<name>A0ABD3GUM9_9MARC</name>
<evidence type="ECO:0008006" key="3">
    <source>
        <dbReference type="Google" id="ProtNLM"/>
    </source>
</evidence>
<dbReference type="SUPFAM" id="SSF52540">
    <property type="entry name" value="P-loop containing nucleoside triphosphate hydrolases"/>
    <property type="match status" value="1"/>
</dbReference>
<protein>
    <recommendedName>
        <fullName evidence="3">C-terminal of Roc (COR) domain-containing protein</fullName>
    </recommendedName>
</protein>
<dbReference type="PANTHER" id="PTHR47679:SF1">
    <property type="entry name" value="PROTEIN TORNADO 1"/>
    <property type="match status" value="1"/>
</dbReference>
<dbReference type="InterPro" id="IPR032675">
    <property type="entry name" value="LRR_dom_sf"/>
</dbReference>
<dbReference type="AlphaFoldDB" id="A0ABD3GUM9"/>
<dbReference type="PANTHER" id="PTHR47679">
    <property type="entry name" value="PROTEIN TORNADO 1"/>
    <property type="match status" value="1"/>
</dbReference>
<sequence length="1055" mass="119855">MESFDEDFLYFDGESCLPKKGVAEWKDVIHTQQSNTSLKHLTLCLDDFEEDLEVLEIRGKLWGELLAKSQTLKHLEIVFRISHGKTSISTSGYLSHLVSGLSCNPHPAIEKLGIYSLQTSDDTIDISKIIRHTTELRELSFANFRRPEWNAAEALASSIAGAVQLKLDILRLINPYTCADGVFELLHKIFPAESDSSRRCLPLLQLEGNHGRGTFSGEFWGELPLLASSNISAVAVNIKMKAIRHAVTTGELRIVKVRRERYMDSTLSEDCLVEFCQQLFVDHDNICPSSPIKKLAFPNVEGASGRWWKSVFELLKSSGSITSLDLRGCTLTDGEFQHLRSLLRVNFTIEEVKLDQTSWRNDGKAALIEEALARNKKLGREFSIMKEAGFEFDKAKVGRVILCGSSYAGKTQLKLQMMRVFHKRSRSASKPGKLSDVLLEGLKQLELRRTRGAEVEVLSNNEEDQVSVWDLAGYSIFRALHDLILPRTNQSLIFVFTFNPFQEGSKKNVKENVYDVFSLELDEWLKFIASNCQISGDNEDVPQLLVVITHRDWTDKYAPKSFECGPGSKVRDIVERFQTDFRGVVKLIPDSYHVDARAKKDVSRVLQDTLKLMNYKSKSRPVPVVCSAVSAALIALQESSNSTSPVWFLTTFYEFCRSNHESLKTASPEILFTVTSYLHDVGSIIIVPKHPESKTDEPLIIIDRNWCTENFLGAMIAEGNYSDVYGICCSSSGVSTAPSVGFINLKMNPTERQFQFLLQKTLDQMKGRQIERALLEELLHRLDLCYRYEDHADVKYFIPIICGGLQEKCDLKGRELQWDDGQTKGCEYLGYRLHCEDMRRTCFNKSFFSRFQIHCRRKLLQRFGIKISNGEISCGFGFLKVLYDGYEVLVESDDVNRQHVDIMIKSSQPDVENPRTRTQIVEFVQEHFIWELQAFCASPSGCPGIKLTVAVLRTSSVQKLIPIHERRGAQHCVELEELKSQIRSSIELMLQDMSGDVDEESLFNFQYTWPDGEHELAKDTLSHEDLRDVLSQARANVMGSRKEVQTCSDELRQTD</sequence>
<evidence type="ECO:0000313" key="1">
    <source>
        <dbReference type="EMBL" id="KAL3681534.1"/>
    </source>
</evidence>
<dbReference type="Gene3D" id="3.80.10.10">
    <property type="entry name" value="Ribonuclease Inhibitor"/>
    <property type="match status" value="1"/>
</dbReference>
<evidence type="ECO:0000313" key="2">
    <source>
        <dbReference type="Proteomes" id="UP001633002"/>
    </source>
</evidence>
<proteinExistence type="predicted"/>
<reference evidence="1 2" key="1">
    <citation type="submission" date="2024-09" db="EMBL/GenBank/DDBJ databases">
        <title>Chromosome-scale assembly of Riccia sorocarpa.</title>
        <authorList>
            <person name="Paukszto L."/>
        </authorList>
    </citation>
    <scope>NUCLEOTIDE SEQUENCE [LARGE SCALE GENOMIC DNA]</scope>
    <source>
        <strain evidence="1">LP-2024</strain>
        <tissue evidence="1">Aerial parts of the thallus</tissue>
    </source>
</reference>
<comment type="caution">
    <text evidence="1">The sequence shown here is derived from an EMBL/GenBank/DDBJ whole genome shotgun (WGS) entry which is preliminary data.</text>
</comment>
<dbReference type="InterPro" id="IPR027417">
    <property type="entry name" value="P-loop_NTPase"/>
</dbReference>
<organism evidence="1 2">
    <name type="scientific">Riccia sorocarpa</name>
    <dbReference type="NCBI Taxonomy" id="122646"/>
    <lineage>
        <taxon>Eukaryota</taxon>
        <taxon>Viridiplantae</taxon>
        <taxon>Streptophyta</taxon>
        <taxon>Embryophyta</taxon>
        <taxon>Marchantiophyta</taxon>
        <taxon>Marchantiopsida</taxon>
        <taxon>Marchantiidae</taxon>
        <taxon>Marchantiales</taxon>
        <taxon>Ricciaceae</taxon>
        <taxon>Riccia</taxon>
    </lineage>
</organism>
<accession>A0ABD3GUM9</accession>
<dbReference type="Gene3D" id="3.40.50.300">
    <property type="entry name" value="P-loop containing nucleotide triphosphate hydrolases"/>
    <property type="match status" value="1"/>
</dbReference>